<dbReference type="GO" id="GO:0016491">
    <property type="term" value="F:oxidoreductase activity"/>
    <property type="evidence" value="ECO:0007669"/>
    <property type="project" value="UniProtKB-ARBA"/>
</dbReference>
<accession>Q6L071</accession>
<dbReference type="eggNOG" id="arCOG00333">
    <property type="taxonomic scope" value="Archaea"/>
</dbReference>
<dbReference type="InterPro" id="IPR051460">
    <property type="entry name" value="HdrC_iron-sulfur_subunit"/>
</dbReference>
<dbReference type="AlphaFoldDB" id="Q6L071"/>
<protein>
    <submittedName>
        <fullName evidence="3">Hypothetical oxidoreductase</fullName>
    </submittedName>
</protein>
<dbReference type="InterPro" id="IPR009051">
    <property type="entry name" value="Helical_ferredxn"/>
</dbReference>
<proteinExistence type="inferred from homology"/>
<dbReference type="Gene3D" id="1.10.1060.10">
    <property type="entry name" value="Alpha-helical ferredoxin"/>
    <property type="match status" value="1"/>
</dbReference>
<feature type="domain" description="4Fe-4S ferredoxin-type" evidence="2">
    <location>
        <begin position="1"/>
        <end position="31"/>
    </location>
</feature>
<dbReference type="InterPro" id="IPR017900">
    <property type="entry name" value="4Fe4S_Fe_S_CS"/>
</dbReference>
<dbReference type="Pfam" id="PF02754">
    <property type="entry name" value="CCG"/>
    <property type="match status" value="1"/>
</dbReference>
<dbReference type="InParanoid" id="Q6L071"/>
<evidence type="ECO:0000313" key="3">
    <source>
        <dbReference type="EMBL" id="AAT43631.1"/>
    </source>
</evidence>
<reference evidence="3 4" key="1">
    <citation type="journal article" date="2004" name="Proc. Natl. Acad. Sci. U.S.A.">
        <title>Genome sequence of Picrophilus torridus and its implications for life around pH 0.</title>
        <authorList>
            <person name="Futterer O."/>
            <person name="Angelov A."/>
            <person name="Liesegang H."/>
            <person name="Gottschalk G."/>
            <person name="Schleper C."/>
            <person name="Schepers B."/>
            <person name="Dock C."/>
            <person name="Antranikian G."/>
            <person name="Liebl W."/>
        </authorList>
    </citation>
    <scope>NUCLEOTIDE SEQUENCE [LARGE SCALE GENOMIC DNA]</scope>
    <source>
        <strain evidence="4">ATCC 700027 / DSM 9790 / JCM 10055 / NBRC 100828</strain>
    </source>
</reference>
<dbReference type="PROSITE" id="PS00198">
    <property type="entry name" value="4FE4S_FER_1"/>
    <property type="match status" value="2"/>
</dbReference>
<evidence type="ECO:0000256" key="1">
    <source>
        <dbReference type="ARBA" id="ARBA00007097"/>
    </source>
</evidence>
<dbReference type="PROSITE" id="PS51379">
    <property type="entry name" value="4FE4S_FER_2"/>
    <property type="match status" value="1"/>
</dbReference>
<gene>
    <name evidence="3" type="ordered locus">PTO1046</name>
</gene>
<dbReference type="InterPro" id="IPR017896">
    <property type="entry name" value="4Fe4S_Fe-S-bd"/>
</dbReference>
<sequence length="387" mass="44954">MKPEDIVSKCIKCGFCESVCPTLPASGFNPIFGARGRVILANNILSGEDLNGLDSFYSCLECNACINVCPAGINAGEVSHLMRYNLLKNGFKNDVAELIKNAILEFKNPLGLNRECASWSDGILFDDSDTVLITGDMYQLMPYLKKINFLREYIEKRYESKFSEIIARNLKLIKYSYMFCDKNDKKRYEKILKNIVNLLKSSGYRFSYLRDEEPYPGTFLYDLGYIDEFIDYARHVYSYLRERGFKKIITIDPHTYDIFNKYRKYMDFDMEVYYYTELIEVKNKNKNETVTAHEPCHMVLYNYDFTGVEKLSRIAHVKMPERSGKKLMCCGGPDELLFPEISRSISRIRFNELNDVSNKIITFCPICLANLSKNENVLDFSEFIYSN</sequence>
<evidence type="ECO:0000259" key="2">
    <source>
        <dbReference type="PROSITE" id="PS51379"/>
    </source>
</evidence>
<dbReference type="PaxDb" id="263820-PTO1046"/>
<dbReference type="HOGENOM" id="CLU_023081_2_1_2"/>
<dbReference type="OrthoDB" id="42878at2157"/>
<organism evidence="3 4">
    <name type="scientific">Picrophilus torridus (strain ATCC 700027 / DSM 9790 / JCM 10055 / NBRC 100828 / KAW 2/3)</name>
    <dbReference type="NCBI Taxonomy" id="1122961"/>
    <lineage>
        <taxon>Archaea</taxon>
        <taxon>Methanobacteriati</taxon>
        <taxon>Thermoplasmatota</taxon>
        <taxon>Thermoplasmata</taxon>
        <taxon>Thermoplasmatales</taxon>
        <taxon>Picrophilaceae</taxon>
        <taxon>Picrophilus</taxon>
    </lineage>
</organism>
<name>Q6L071_PICTO</name>
<dbReference type="GeneID" id="2844960"/>
<dbReference type="GO" id="GO:0051536">
    <property type="term" value="F:iron-sulfur cluster binding"/>
    <property type="evidence" value="ECO:0007669"/>
    <property type="project" value="InterPro"/>
</dbReference>
<dbReference type="EMBL" id="AE017261">
    <property type="protein sequence ID" value="AAT43631.1"/>
    <property type="molecule type" value="Genomic_DNA"/>
</dbReference>
<dbReference type="RefSeq" id="WP_011177847.1">
    <property type="nucleotide sequence ID" value="NC_005877.1"/>
</dbReference>
<comment type="similarity">
    <text evidence="1">Belongs to the HdrC family.</text>
</comment>
<dbReference type="Pfam" id="PF13183">
    <property type="entry name" value="Fer4_8"/>
    <property type="match status" value="1"/>
</dbReference>
<dbReference type="KEGG" id="pto:PTO1046"/>
<dbReference type="PANTHER" id="PTHR43255">
    <property type="entry name" value="IRON-SULFUR-BINDING OXIDOREDUCTASE FADF-RELATED-RELATED"/>
    <property type="match status" value="1"/>
</dbReference>
<dbReference type="GO" id="GO:0005886">
    <property type="term" value="C:plasma membrane"/>
    <property type="evidence" value="ECO:0007669"/>
    <property type="project" value="TreeGrafter"/>
</dbReference>
<dbReference type="SUPFAM" id="SSF46548">
    <property type="entry name" value="alpha-helical ferredoxin"/>
    <property type="match status" value="1"/>
</dbReference>
<dbReference type="PANTHER" id="PTHR43255:SF2">
    <property type="entry name" value="HETERODISULFIDE REDUCTASE RELATED PROTEIN"/>
    <property type="match status" value="1"/>
</dbReference>
<dbReference type="Proteomes" id="UP000000438">
    <property type="component" value="Chromosome"/>
</dbReference>
<dbReference type="InterPro" id="IPR004017">
    <property type="entry name" value="Cys_rich_dom"/>
</dbReference>
<dbReference type="STRING" id="263820.PTO1046"/>
<evidence type="ECO:0000313" key="4">
    <source>
        <dbReference type="Proteomes" id="UP000000438"/>
    </source>
</evidence>